<evidence type="ECO:0000313" key="3">
    <source>
        <dbReference type="Proteomes" id="UP000663801"/>
    </source>
</evidence>
<feature type="domain" description="FAD-binding" evidence="1">
    <location>
        <begin position="5"/>
        <end position="342"/>
    </location>
</feature>
<reference evidence="2" key="1">
    <citation type="submission" date="2021-01" db="EMBL/GenBank/DDBJ databases">
        <title>KCTC 19127 draft genome.</title>
        <authorList>
            <person name="An D."/>
        </authorList>
    </citation>
    <scope>NUCLEOTIDE SEQUENCE</scope>
    <source>
        <strain evidence="2">KCTC 19127</strain>
    </source>
</reference>
<dbReference type="InterPro" id="IPR036188">
    <property type="entry name" value="FAD/NAD-bd_sf"/>
</dbReference>
<keyword evidence="3" id="KW-1185">Reference proteome</keyword>
<protein>
    <submittedName>
        <fullName evidence="2">FAD-dependent monooxygenase</fullName>
    </submittedName>
</protein>
<dbReference type="PANTHER" id="PTHR46865:SF2">
    <property type="entry name" value="MONOOXYGENASE"/>
    <property type="match status" value="1"/>
</dbReference>
<dbReference type="PRINTS" id="PR00420">
    <property type="entry name" value="RNGMNOXGNASE"/>
</dbReference>
<comment type="caution">
    <text evidence="2">The sequence shown here is derived from an EMBL/GenBank/DDBJ whole genome shotgun (WGS) entry which is preliminary data.</text>
</comment>
<dbReference type="Pfam" id="PF01494">
    <property type="entry name" value="FAD_binding_3"/>
    <property type="match status" value="1"/>
</dbReference>
<keyword evidence="2" id="KW-0560">Oxidoreductase</keyword>
<evidence type="ECO:0000313" key="2">
    <source>
        <dbReference type="EMBL" id="MBM9475804.1"/>
    </source>
</evidence>
<dbReference type="GO" id="GO:0004497">
    <property type="term" value="F:monooxygenase activity"/>
    <property type="evidence" value="ECO:0007669"/>
    <property type="project" value="UniProtKB-KW"/>
</dbReference>
<dbReference type="Proteomes" id="UP000663801">
    <property type="component" value="Unassembled WGS sequence"/>
</dbReference>
<proteinExistence type="predicted"/>
<dbReference type="AlphaFoldDB" id="A0A938YM74"/>
<dbReference type="Gene3D" id="3.30.9.10">
    <property type="entry name" value="D-Amino Acid Oxidase, subunit A, domain 2"/>
    <property type="match status" value="1"/>
</dbReference>
<organism evidence="2 3">
    <name type="scientific">Nakamurella flavida</name>
    <dbReference type="NCBI Taxonomy" id="363630"/>
    <lineage>
        <taxon>Bacteria</taxon>
        <taxon>Bacillati</taxon>
        <taxon>Actinomycetota</taxon>
        <taxon>Actinomycetes</taxon>
        <taxon>Nakamurellales</taxon>
        <taxon>Nakamurellaceae</taxon>
        <taxon>Nakamurella</taxon>
    </lineage>
</organism>
<dbReference type="GO" id="GO:0071949">
    <property type="term" value="F:FAD binding"/>
    <property type="evidence" value="ECO:0007669"/>
    <property type="project" value="InterPro"/>
</dbReference>
<sequence length="410" mass="44131">MPRPSVLISGASVTGTTLAHWLGRYGFATTVVERFDQLREEGHNVDVRGAGREVLRRMGLEDAALAENTGETGTVFVDDDGAPIASFAASTDDTTGATAELEILRGRLAGLIHDTTTADTEYLFGDRIADLQDTADGVEVTFASGATRRFDLVLVAEGVNSRTRRFVSGAPARRYLGMYCAYLTIPRTAEDDDTWRWYNALGGRSVNLRPDNVGTTRALLNFLSDTRGIDQLDRDGQVTILRRVFADAGWAAPRVLAALDDAPFYFEDLAQVHLDRWSRGRVALAGDAAHCASPVSGMGTTLGVTGAYVLATEIARATRGDTVDHRAAFDRYEEILRPYVAKAQKLPPGVPGVANPRTRRGRALFRTALRVAASAPARKIGSLGGRYFTPPADDFVLPDVVTGRLASAAG</sequence>
<name>A0A938YM74_9ACTN</name>
<dbReference type="PANTHER" id="PTHR46865">
    <property type="entry name" value="OXIDOREDUCTASE-RELATED"/>
    <property type="match status" value="1"/>
</dbReference>
<keyword evidence="2" id="KW-0503">Monooxygenase</keyword>
<dbReference type="SUPFAM" id="SSF51905">
    <property type="entry name" value="FAD/NAD(P)-binding domain"/>
    <property type="match status" value="1"/>
</dbReference>
<dbReference type="Gene3D" id="3.50.50.60">
    <property type="entry name" value="FAD/NAD(P)-binding domain"/>
    <property type="match status" value="1"/>
</dbReference>
<accession>A0A938YM74</accession>
<dbReference type="InterPro" id="IPR002938">
    <property type="entry name" value="FAD-bd"/>
</dbReference>
<evidence type="ECO:0000259" key="1">
    <source>
        <dbReference type="Pfam" id="PF01494"/>
    </source>
</evidence>
<dbReference type="RefSeq" id="WP_205255892.1">
    <property type="nucleotide sequence ID" value="NZ_BAAAPV010000002.1"/>
</dbReference>
<dbReference type="EMBL" id="JAERWL010000005">
    <property type="protein sequence ID" value="MBM9475804.1"/>
    <property type="molecule type" value="Genomic_DNA"/>
</dbReference>
<gene>
    <name evidence="2" type="ORF">JL107_05035</name>
</gene>
<dbReference type="InterPro" id="IPR051704">
    <property type="entry name" value="FAD_aromatic-hydroxylase"/>
</dbReference>